<evidence type="ECO:0000256" key="4">
    <source>
        <dbReference type="ARBA" id="ARBA00022692"/>
    </source>
</evidence>
<dbReference type="InterPro" id="IPR000515">
    <property type="entry name" value="MetI-like"/>
</dbReference>
<feature type="compositionally biased region" description="Polar residues" evidence="8">
    <location>
        <begin position="7"/>
        <end position="16"/>
    </location>
</feature>
<comment type="caution">
    <text evidence="10">The sequence shown here is derived from an EMBL/GenBank/DDBJ whole genome shotgun (WGS) entry which is preliminary data.</text>
</comment>
<dbReference type="AlphaFoldDB" id="A0A2G1WMC4"/>
<dbReference type="Gene3D" id="1.10.3720.10">
    <property type="entry name" value="MetI-like"/>
    <property type="match status" value="1"/>
</dbReference>
<comment type="subcellular location">
    <subcellularLocation>
        <location evidence="1 7">Cell membrane</location>
        <topology evidence="1 7">Multi-pass membrane protein</topology>
    </subcellularLocation>
</comment>
<accession>A0A2G1WMC4</accession>
<feature type="transmembrane region" description="Helical" evidence="7">
    <location>
        <begin position="40"/>
        <end position="61"/>
    </location>
</feature>
<dbReference type="Pfam" id="PF00528">
    <property type="entry name" value="BPD_transp_1"/>
    <property type="match status" value="1"/>
</dbReference>
<feature type="transmembrane region" description="Helical" evidence="7">
    <location>
        <begin position="135"/>
        <end position="154"/>
    </location>
</feature>
<dbReference type="PROSITE" id="PS50928">
    <property type="entry name" value="ABC_TM1"/>
    <property type="match status" value="1"/>
</dbReference>
<feature type="domain" description="ABC transmembrane type-1" evidence="9">
    <location>
        <begin position="98"/>
        <end position="314"/>
    </location>
</feature>
<keyword evidence="11" id="KW-1185">Reference proteome</keyword>
<proteinExistence type="inferred from homology"/>
<organism evidence="10 11">
    <name type="scientific">Halorubrum persicum</name>
    <dbReference type="NCBI Taxonomy" id="1383844"/>
    <lineage>
        <taxon>Archaea</taxon>
        <taxon>Methanobacteriati</taxon>
        <taxon>Methanobacteriota</taxon>
        <taxon>Stenosarchaea group</taxon>
        <taxon>Halobacteria</taxon>
        <taxon>Halobacteriales</taxon>
        <taxon>Haloferacaceae</taxon>
        <taxon>Halorubrum</taxon>
    </lineage>
</organism>
<dbReference type="GO" id="GO:0055085">
    <property type="term" value="P:transmembrane transport"/>
    <property type="evidence" value="ECO:0007669"/>
    <property type="project" value="InterPro"/>
</dbReference>
<evidence type="ECO:0000256" key="5">
    <source>
        <dbReference type="ARBA" id="ARBA00022989"/>
    </source>
</evidence>
<dbReference type="RefSeq" id="WP_099254138.1">
    <property type="nucleotide sequence ID" value="NZ_NHOA01000016.1"/>
</dbReference>
<feature type="region of interest" description="Disordered" evidence="8">
    <location>
        <begin position="1"/>
        <end position="22"/>
    </location>
</feature>
<dbReference type="EMBL" id="NHOA01000016">
    <property type="protein sequence ID" value="PHQ40168.1"/>
    <property type="molecule type" value="Genomic_DNA"/>
</dbReference>
<dbReference type="Proteomes" id="UP000222824">
    <property type="component" value="Unassembled WGS sequence"/>
</dbReference>
<dbReference type="SUPFAM" id="SSF161098">
    <property type="entry name" value="MetI-like"/>
    <property type="match status" value="1"/>
</dbReference>
<dbReference type="InterPro" id="IPR035906">
    <property type="entry name" value="MetI-like_sf"/>
</dbReference>
<protein>
    <submittedName>
        <fullName evidence="10">ABC transporter permease</fullName>
    </submittedName>
</protein>
<comment type="similarity">
    <text evidence="7">Belongs to the binding-protein-dependent transport system permease family.</text>
</comment>
<dbReference type="OrthoDB" id="45815at2157"/>
<keyword evidence="3" id="KW-1003">Cell membrane</keyword>
<feature type="transmembrane region" description="Helical" evidence="7">
    <location>
        <begin position="229"/>
        <end position="254"/>
    </location>
</feature>
<evidence type="ECO:0000259" key="9">
    <source>
        <dbReference type="PROSITE" id="PS50928"/>
    </source>
</evidence>
<evidence type="ECO:0000256" key="8">
    <source>
        <dbReference type="SAM" id="MobiDB-lite"/>
    </source>
</evidence>
<evidence type="ECO:0000256" key="6">
    <source>
        <dbReference type="ARBA" id="ARBA00023136"/>
    </source>
</evidence>
<dbReference type="InterPro" id="IPR051393">
    <property type="entry name" value="ABC_transporter_permease"/>
</dbReference>
<evidence type="ECO:0000313" key="11">
    <source>
        <dbReference type="Proteomes" id="UP000222824"/>
    </source>
</evidence>
<feature type="transmembrane region" description="Helical" evidence="7">
    <location>
        <begin position="102"/>
        <end position="123"/>
    </location>
</feature>
<evidence type="ECO:0000313" key="10">
    <source>
        <dbReference type="EMBL" id="PHQ40168.1"/>
    </source>
</evidence>
<keyword evidence="4 7" id="KW-0812">Transmembrane</keyword>
<dbReference type="PANTHER" id="PTHR30193:SF42">
    <property type="entry name" value="ABC TRANSPORTER PERMEASE PROTEIN"/>
    <property type="match status" value="1"/>
</dbReference>
<sequence length="322" mass="36151">MSAINKIKSTLENGSSPEEHSKEGRIRSYLRSDFIRSMPFWLPPTLLMGLFVYGGIFWNFVISLTDFSGVVRPEYALSNFDFEMYTRMLGDPSFHAAARNTILLLVVFTLLCLLVGLLLAILVDNLLKWQSILRTVFLLPFALSFVVTGVFWQWMYNPEIGTINTMFNLLGLDALALNWLGNPSLRLGAVMFALIWQYGGYAMIIYLASLRTIPQEHYEAAKVDGAGFFVTYWKVIIPQLSSASVSIAVVIMVFSLKAFAWLYTVFGSNPGPAADILGVMMYRVAFSANQWAYGAAIGSVLFVGTVMIVTPYLYYQYKRGEL</sequence>
<evidence type="ECO:0000256" key="2">
    <source>
        <dbReference type="ARBA" id="ARBA00022448"/>
    </source>
</evidence>
<keyword evidence="6 7" id="KW-0472">Membrane</keyword>
<dbReference type="CDD" id="cd06261">
    <property type="entry name" value="TM_PBP2"/>
    <property type="match status" value="1"/>
</dbReference>
<gene>
    <name evidence="10" type="ORF">DJ69_02315</name>
</gene>
<dbReference type="PANTHER" id="PTHR30193">
    <property type="entry name" value="ABC TRANSPORTER PERMEASE PROTEIN"/>
    <property type="match status" value="1"/>
</dbReference>
<keyword evidence="5 7" id="KW-1133">Transmembrane helix</keyword>
<evidence type="ECO:0000256" key="3">
    <source>
        <dbReference type="ARBA" id="ARBA00022475"/>
    </source>
</evidence>
<name>A0A2G1WMC4_9EURY</name>
<keyword evidence="2 7" id="KW-0813">Transport</keyword>
<feature type="transmembrane region" description="Helical" evidence="7">
    <location>
        <begin position="187"/>
        <end position="209"/>
    </location>
</feature>
<reference evidence="10 11" key="1">
    <citation type="journal article" date="2014" name="Front. Microbiol.">
        <title>Population and genomic analysis of the genus Halorubrum.</title>
        <authorList>
            <person name="Fullmer M.S."/>
            <person name="Soucy S.M."/>
            <person name="Swithers K.S."/>
            <person name="Makkay A.M."/>
            <person name="Wheeler R."/>
            <person name="Ventosa A."/>
            <person name="Gogarten J.P."/>
            <person name="Papke R.T."/>
        </authorList>
    </citation>
    <scope>NUCLEOTIDE SEQUENCE [LARGE SCALE GENOMIC DNA]</scope>
    <source>
        <strain evidence="10 11">C49</strain>
    </source>
</reference>
<evidence type="ECO:0000256" key="1">
    <source>
        <dbReference type="ARBA" id="ARBA00004651"/>
    </source>
</evidence>
<evidence type="ECO:0000256" key="7">
    <source>
        <dbReference type="RuleBase" id="RU363032"/>
    </source>
</evidence>
<dbReference type="GO" id="GO:0005886">
    <property type="term" value="C:plasma membrane"/>
    <property type="evidence" value="ECO:0007669"/>
    <property type="project" value="UniProtKB-SubCell"/>
</dbReference>
<feature type="transmembrane region" description="Helical" evidence="7">
    <location>
        <begin position="291"/>
        <end position="315"/>
    </location>
</feature>